<comment type="caution">
    <text evidence="4">The sequence shown here is derived from an EMBL/GenBank/DDBJ whole genome shotgun (WGS) entry which is preliminary data.</text>
</comment>
<name>A0ABR0LWB6_9PEZI</name>
<sequence length="438" mass="50501">MLEGLVANLLNRFLGMYVRNFDAKQLNVGIWSGDVKLRNLELRKEALDQFHLPVNVVEGYIGELTLSIPWSNLRGKPVKVNINNVFLLASPKEDEAYNAEEEERRDHAVKMEKLDSAELLKERNTEGMSQEEQAKNQSFTASLTTAIIDNVQVTVKSVHIRYEDSVSDSGHPFALGVTLQEISAVSTDENWRPGFIQSTSGTTHKLATLGSLAIYWNTDTTLLGTGKGSDADNKEKTPDQETLMAKFREMIVGGDSPKVNEHQFILKPITGRAGLEMDKTGKTDRPKLKARLLFDELGFIVDEDQYRDALMLVDLFHYYIRHQEYKKMQPKATPKEDPRAWLQFAGKAVLDKIHDRNKRWSWAFFKERRDDRKRYIELFKKKKKDEKLTAPETEELDKLEHKLSYEDLRFWRSLARNELRKENVGVKKAPPKQSWSSW</sequence>
<dbReference type="Proteomes" id="UP001357485">
    <property type="component" value="Unassembled WGS sequence"/>
</dbReference>
<feature type="domain" description="Chorein N-terminal" evidence="3">
    <location>
        <begin position="1"/>
        <end position="425"/>
    </location>
</feature>
<dbReference type="EMBL" id="JAVRRA010009176">
    <property type="protein sequence ID" value="KAK5251228.1"/>
    <property type="molecule type" value="Genomic_DNA"/>
</dbReference>
<proteinExistence type="inferred from homology"/>
<comment type="similarity">
    <text evidence="1">Belongs to the VPS13 family.</text>
</comment>
<organism evidence="4 5">
    <name type="scientific">Cryomyces antarcticus</name>
    <dbReference type="NCBI Taxonomy" id="329879"/>
    <lineage>
        <taxon>Eukaryota</taxon>
        <taxon>Fungi</taxon>
        <taxon>Dikarya</taxon>
        <taxon>Ascomycota</taxon>
        <taxon>Pezizomycotina</taxon>
        <taxon>Dothideomycetes</taxon>
        <taxon>Dothideomycetes incertae sedis</taxon>
        <taxon>Cryomyces</taxon>
    </lineage>
</organism>
<evidence type="ECO:0000256" key="1">
    <source>
        <dbReference type="ARBA" id="ARBA00006545"/>
    </source>
</evidence>
<keyword evidence="5" id="KW-1185">Reference proteome</keyword>
<evidence type="ECO:0000313" key="5">
    <source>
        <dbReference type="Proteomes" id="UP001357485"/>
    </source>
</evidence>
<feature type="non-terminal residue" evidence="4">
    <location>
        <position position="438"/>
    </location>
</feature>
<keyword evidence="2" id="KW-0813">Transport</keyword>
<reference evidence="4 5" key="1">
    <citation type="submission" date="2023-08" db="EMBL/GenBank/DDBJ databases">
        <title>Black Yeasts Isolated from many extreme environments.</title>
        <authorList>
            <person name="Coleine C."/>
            <person name="Stajich J.E."/>
            <person name="Selbmann L."/>
        </authorList>
    </citation>
    <scope>NUCLEOTIDE SEQUENCE [LARGE SCALE GENOMIC DNA]</scope>
    <source>
        <strain evidence="4 5">CCFEE 536</strain>
    </source>
</reference>
<gene>
    <name evidence="4" type="primary">VPS13_3</name>
    <name evidence="4" type="ORF">LTR16_005745</name>
</gene>
<protein>
    <submittedName>
        <fullName evidence="4">Vacuolar protein sorting-associated protein 13</fullName>
    </submittedName>
</protein>
<evidence type="ECO:0000313" key="4">
    <source>
        <dbReference type="EMBL" id="KAK5251228.1"/>
    </source>
</evidence>
<evidence type="ECO:0000259" key="3">
    <source>
        <dbReference type="Pfam" id="PF12624"/>
    </source>
</evidence>
<accession>A0ABR0LWB6</accession>
<dbReference type="InterPro" id="IPR026854">
    <property type="entry name" value="VPS13_N"/>
</dbReference>
<dbReference type="Pfam" id="PF12624">
    <property type="entry name" value="VPS13_N"/>
    <property type="match status" value="1"/>
</dbReference>
<dbReference type="PANTHER" id="PTHR16166:SF93">
    <property type="entry name" value="INTERMEMBRANE LIPID TRANSFER PROTEIN VPS13"/>
    <property type="match status" value="1"/>
</dbReference>
<dbReference type="InterPro" id="IPR026847">
    <property type="entry name" value="VPS13"/>
</dbReference>
<evidence type="ECO:0000256" key="2">
    <source>
        <dbReference type="ARBA" id="ARBA00022448"/>
    </source>
</evidence>
<dbReference type="PANTHER" id="PTHR16166">
    <property type="entry name" value="VACUOLAR PROTEIN SORTING-ASSOCIATED PROTEIN VPS13"/>
    <property type="match status" value="1"/>
</dbReference>